<dbReference type="AlphaFoldDB" id="A0A8S2ZBC6"/>
<dbReference type="GO" id="GO:0006941">
    <property type="term" value="P:striated muscle contraction"/>
    <property type="evidence" value="ECO:0007669"/>
    <property type="project" value="TreeGrafter"/>
</dbReference>
<dbReference type="PANTHER" id="PTHR46399">
    <property type="entry name" value="B30.2/SPRY DOMAIN-CONTAINING PROTEIN"/>
    <property type="match status" value="1"/>
</dbReference>
<gene>
    <name evidence="3" type="ORF">SMN809_LOCUS39474</name>
</gene>
<dbReference type="GO" id="GO:0042383">
    <property type="term" value="C:sarcolemma"/>
    <property type="evidence" value="ECO:0007669"/>
    <property type="project" value="TreeGrafter"/>
</dbReference>
<dbReference type="GO" id="GO:0034704">
    <property type="term" value="C:calcium channel complex"/>
    <property type="evidence" value="ECO:0007669"/>
    <property type="project" value="TreeGrafter"/>
</dbReference>
<feature type="non-terminal residue" evidence="3">
    <location>
        <position position="65"/>
    </location>
</feature>
<evidence type="ECO:0000313" key="3">
    <source>
        <dbReference type="EMBL" id="CAF4610917.1"/>
    </source>
</evidence>
<evidence type="ECO:0000256" key="1">
    <source>
        <dbReference type="SAM" id="MobiDB-lite"/>
    </source>
</evidence>
<name>A0A8S2ZBC6_9BILA</name>
<evidence type="ECO:0000259" key="2">
    <source>
        <dbReference type="Pfam" id="PF01365"/>
    </source>
</evidence>
<dbReference type="GO" id="GO:0033017">
    <property type="term" value="C:sarcoplasmic reticulum membrane"/>
    <property type="evidence" value="ECO:0007669"/>
    <property type="project" value="TreeGrafter"/>
</dbReference>
<dbReference type="InterPro" id="IPR000699">
    <property type="entry name" value="RIH_dom"/>
</dbReference>
<feature type="region of interest" description="Disordered" evidence="1">
    <location>
        <begin position="33"/>
        <end position="65"/>
    </location>
</feature>
<dbReference type="EMBL" id="CAJOBI010106098">
    <property type="protein sequence ID" value="CAF4610917.1"/>
    <property type="molecule type" value="Genomic_DNA"/>
</dbReference>
<dbReference type="InterPro" id="IPR015925">
    <property type="entry name" value="Ryanodine_IP3_receptor"/>
</dbReference>
<dbReference type="Proteomes" id="UP000676336">
    <property type="component" value="Unassembled WGS sequence"/>
</dbReference>
<sequence>MDNKVFYQHPDLMRSLCVHETVMAIMVNRLNKSKQEQTSMSSMSDLDGITQTNEGGENQDSHSTK</sequence>
<dbReference type="GO" id="GO:0005790">
    <property type="term" value="C:smooth endoplasmic reticulum"/>
    <property type="evidence" value="ECO:0007669"/>
    <property type="project" value="TreeGrafter"/>
</dbReference>
<dbReference type="PANTHER" id="PTHR46399:SF8">
    <property type="entry name" value="B30.2_SPRY DOMAIN-CONTAINING PROTEIN"/>
    <property type="match status" value="1"/>
</dbReference>
<protein>
    <recommendedName>
        <fullName evidence="2">RIH domain-containing protein</fullName>
    </recommendedName>
</protein>
<dbReference type="GO" id="GO:0005219">
    <property type="term" value="F:ryanodine-sensitive calcium-release channel activity"/>
    <property type="evidence" value="ECO:0007669"/>
    <property type="project" value="TreeGrafter"/>
</dbReference>
<reference evidence="3" key="1">
    <citation type="submission" date="2021-02" db="EMBL/GenBank/DDBJ databases">
        <authorList>
            <person name="Nowell W R."/>
        </authorList>
    </citation>
    <scope>NUCLEOTIDE SEQUENCE</scope>
</reference>
<dbReference type="GO" id="GO:0014808">
    <property type="term" value="P:release of sequestered calcium ion into cytosol by sarcoplasmic reticulum"/>
    <property type="evidence" value="ECO:0007669"/>
    <property type="project" value="TreeGrafter"/>
</dbReference>
<evidence type="ECO:0000313" key="4">
    <source>
        <dbReference type="Proteomes" id="UP000676336"/>
    </source>
</evidence>
<accession>A0A8S2ZBC6</accession>
<organism evidence="3 4">
    <name type="scientific">Rotaria magnacalcarata</name>
    <dbReference type="NCBI Taxonomy" id="392030"/>
    <lineage>
        <taxon>Eukaryota</taxon>
        <taxon>Metazoa</taxon>
        <taxon>Spiralia</taxon>
        <taxon>Gnathifera</taxon>
        <taxon>Rotifera</taxon>
        <taxon>Eurotatoria</taxon>
        <taxon>Bdelloidea</taxon>
        <taxon>Philodinida</taxon>
        <taxon>Philodinidae</taxon>
        <taxon>Rotaria</taxon>
    </lineage>
</organism>
<proteinExistence type="predicted"/>
<comment type="caution">
    <text evidence="3">The sequence shown here is derived from an EMBL/GenBank/DDBJ whole genome shotgun (WGS) entry which is preliminary data.</text>
</comment>
<feature type="compositionally biased region" description="Polar residues" evidence="1">
    <location>
        <begin position="36"/>
        <end position="58"/>
    </location>
</feature>
<dbReference type="GO" id="GO:0030018">
    <property type="term" value="C:Z disc"/>
    <property type="evidence" value="ECO:0007669"/>
    <property type="project" value="TreeGrafter"/>
</dbReference>
<dbReference type="Pfam" id="PF01365">
    <property type="entry name" value="RYDR_ITPR"/>
    <property type="match status" value="1"/>
</dbReference>
<feature type="domain" description="RIH" evidence="2">
    <location>
        <begin position="1"/>
        <end position="43"/>
    </location>
</feature>